<name>A0A1G4Q2Q2_BORJA</name>
<reference evidence="2" key="1">
    <citation type="submission" date="2016-10" db="EMBL/GenBank/DDBJ databases">
        <authorList>
            <person name="Varghese N."/>
            <person name="Submissions S."/>
        </authorList>
    </citation>
    <scope>NUCLEOTIDE SEQUENCE [LARGE SCALE GENOMIC DNA]</scope>
    <source>
        <strain evidence="2">ATCC 51557</strain>
    </source>
</reference>
<dbReference type="Proteomes" id="UP000199262">
    <property type="component" value="Unassembled WGS sequence"/>
</dbReference>
<keyword evidence="2" id="KW-1185">Reference proteome</keyword>
<dbReference type="AlphaFoldDB" id="A0A1G4Q2Q2"/>
<gene>
    <name evidence="1" type="ORF">SAMN02983004_00896</name>
</gene>
<dbReference type="RefSeq" id="WP_200780514.1">
    <property type="nucleotide sequence ID" value="NZ_CP124065.1"/>
</dbReference>
<proteinExistence type="predicted"/>
<dbReference type="EMBL" id="FMTE01000005">
    <property type="protein sequence ID" value="SCW38836.1"/>
    <property type="molecule type" value="Genomic_DNA"/>
</dbReference>
<protein>
    <submittedName>
        <fullName evidence="1">Uncharacterized protein</fullName>
    </submittedName>
</protein>
<evidence type="ECO:0000313" key="1">
    <source>
        <dbReference type="EMBL" id="SCW38836.1"/>
    </source>
</evidence>
<sequence length="54" mass="6116">MRIINAYSYNLQDDEEIAVKLLYEEAKIIGNSTEDHSVSSVETLILIIRSCSQV</sequence>
<accession>A0A1G4Q2Q2</accession>
<organism evidence="1 2">
    <name type="scientific">Borreliella japonica</name>
    <name type="common">Borrelia japonica</name>
    <dbReference type="NCBI Taxonomy" id="34095"/>
    <lineage>
        <taxon>Bacteria</taxon>
        <taxon>Pseudomonadati</taxon>
        <taxon>Spirochaetota</taxon>
        <taxon>Spirochaetia</taxon>
        <taxon>Spirochaetales</taxon>
        <taxon>Borreliaceae</taxon>
        <taxon>Borreliella</taxon>
    </lineage>
</organism>
<evidence type="ECO:0000313" key="2">
    <source>
        <dbReference type="Proteomes" id="UP000199262"/>
    </source>
</evidence>